<dbReference type="EMBL" id="PDNC01000009">
    <property type="protein sequence ID" value="PGH08367.1"/>
    <property type="molecule type" value="Genomic_DNA"/>
</dbReference>
<evidence type="ECO:0000313" key="2">
    <source>
        <dbReference type="EMBL" id="PGH08367.1"/>
    </source>
</evidence>
<proteinExistence type="predicted"/>
<evidence type="ECO:0000256" key="1">
    <source>
        <dbReference type="SAM" id="MobiDB-lite"/>
    </source>
</evidence>
<dbReference type="Proteomes" id="UP000224080">
    <property type="component" value="Unassembled WGS sequence"/>
</dbReference>
<comment type="caution">
    <text evidence="2">The sequence shown here is derived from an EMBL/GenBank/DDBJ whole genome shotgun (WGS) entry which is preliminary data.</text>
</comment>
<gene>
    <name evidence="2" type="ORF">GX51_01193</name>
</gene>
<organism evidence="2 3">
    <name type="scientific">Blastomyces parvus</name>
    <dbReference type="NCBI Taxonomy" id="2060905"/>
    <lineage>
        <taxon>Eukaryota</taxon>
        <taxon>Fungi</taxon>
        <taxon>Dikarya</taxon>
        <taxon>Ascomycota</taxon>
        <taxon>Pezizomycotina</taxon>
        <taxon>Eurotiomycetes</taxon>
        <taxon>Eurotiomycetidae</taxon>
        <taxon>Onygenales</taxon>
        <taxon>Ajellomycetaceae</taxon>
        <taxon>Blastomyces</taxon>
    </lineage>
</organism>
<name>A0A2B7XIA9_9EURO</name>
<evidence type="ECO:0000313" key="3">
    <source>
        <dbReference type="Proteomes" id="UP000224080"/>
    </source>
</evidence>
<accession>A0A2B7XIA9</accession>
<protein>
    <submittedName>
        <fullName evidence="2">Uncharacterized protein</fullName>
    </submittedName>
</protein>
<sequence>MIGQRGARRSISDLDSKIISDQLSVESRIIMNGPRFGALTSHLLLIVLVLHHCGRITGEIGSPRPIGPKNSALQDHMSLKESSAHLWTSQRDAPRPTADLHGPPTGSNQTIPGYLNGSLQSLWTISTRSSKQFFQASNDQPWKRKKQALGIAKDKRNADAEIQYSTGLTDTVPMYHPVLSMPLAETTNKVNGPGPVGFVHFLTLTLAHLPTRSLAGRDPCWLRFHWCLLLETAS</sequence>
<keyword evidence="3" id="KW-1185">Reference proteome</keyword>
<dbReference type="AlphaFoldDB" id="A0A2B7XIA9"/>
<reference evidence="2 3" key="1">
    <citation type="submission" date="2017-10" db="EMBL/GenBank/DDBJ databases">
        <title>Comparative genomics in systemic dimorphic fungi from Ajellomycetaceae.</title>
        <authorList>
            <person name="Munoz J.F."/>
            <person name="Mcewen J.G."/>
            <person name="Clay O.K."/>
            <person name="Cuomo C.A."/>
        </authorList>
    </citation>
    <scope>NUCLEOTIDE SEQUENCE [LARGE SCALE GENOMIC DNA]</scope>
    <source>
        <strain evidence="2 3">UAMH130</strain>
    </source>
</reference>
<feature type="region of interest" description="Disordered" evidence="1">
    <location>
        <begin position="83"/>
        <end position="111"/>
    </location>
</feature>